<organism evidence="1 2">
    <name type="scientific">Tegillarca granosa</name>
    <name type="common">Malaysian cockle</name>
    <name type="synonym">Anadara granosa</name>
    <dbReference type="NCBI Taxonomy" id="220873"/>
    <lineage>
        <taxon>Eukaryota</taxon>
        <taxon>Metazoa</taxon>
        <taxon>Spiralia</taxon>
        <taxon>Lophotrochozoa</taxon>
        <taxon>Mollusca</taxon>
        <taxon>Bivalvia</taxon>
        <taxon>Autobranchia</taxon>
        <taxon>Pteriomorphia</taxon>
        <taxon>Arcoida</taxon>
        <taxon>Arcoidea</taxon>
        <taxon>Arcidae</taxon>
        <taxon>Tegillarca</taxon>
    </lineage>
</organism>
<reference evidence="1 2" key="1">
    <citation type="submission" date="2022-12" db="EMBL/GenBank/DDBJ databases">
        <title>Chromosome-level genome of Tegillarca granosa.</title>
        <authorList>
            <person name="Kim J."/>
        </authorList>
    </citation>
    <scope>NUCLEOTIDE SEQUENCE [LARGE SCALE GENOMIC DNA]</scope>
    <source>
        <strain evidence="1">Teg-2019</strain>
        <tissue evidence="1">Adductor muscle</tissue>
    </source>
</reference>
<accession>A0ABQ9FP94</accession>
<name>A0ABQ9FP94_TEGGR</name>
<dbReference type="EMBL" id="JARBDR010000246">
    <property type="protein sequence ID" value="KAJ8317550.1"/>
    <property type="molecule type" value="Genomic_DNA"/>
</dbReference>
<evidence type="ECO:0000313" key="2">
    <source>
        <dbReference type="Proteomes" id="UP001217089"/>
    </source>
</evidence>
<dbReference type="PANTHER" id="PTHR34415:SF1">
    <property type="entry name" value="INTEGRASE CATALYTIC DOMAIN-CONTAINING PROTEIN"/>
    <property type="match status" value="1"/>
</dbReference>
<keyword evidence="2" id="KW-1185">Reference proteome</keyword>
<dbReference type="PANTHER" id="PTHR34415">
    <property type="entry name" value="INTEGRASE CATALYTIC DOMAIN-CONTAINING PROTEIN"/>
    <property type="match status" value="1"/>
</dbReference>
<evidence type="ECO:0000313" key="1">
    <source>
        <dbReference type="EMBL" id="KAJ8317550.1"/>
    </source>
</evidence>
<sequence>MLGTHASYLMIRKLFTIHLTSVTMFVFRIISVRWVPFIFVSPKDLHILIKFLINEDETIGSDGLNIHGPDSVISMVDWTLGNHNFGETVCIIHADNYVGQKKNQYVLGYFMWRVMTGQHSQIEYKMQAYDGISIFRPGLMSPELSLKKMFVLSGKLTSNLYKTIALLVLSVQMLFAQVVLARVRSCICLQ</sequence>
<dbReference type="Proteomes" id="UP001217089">
    <property type="component" value="Unassembled WGS sequence"/>
</dbReference>
<feature type="non-terminal residue" evidence="1">
    <location>
        <position position="190"/>
    </location>
</feature>
<comment type="caution">
    <text evidence="1">The sequence shown here is derived from an EMBL/GenBank/DDBJ whole genome shotgun (WGS) entry which is preliminary data.</text>
</comment>
<protein>
    <submittedName>
        <fullName evidence="1">Uncharacterized protein</fullName>
    </submittedName>
</protein>
<proteinExistence type="predicted"/>
<gene>
    <name evidence="1" type="ORF">KUTeg_005454</name>
</gene>